<evidence type="ECO:0000313" key="4">
    <source>
        <dbReference type="Proteomes" id="UP001458880"/>
    </source>
</evidence>
<evidence type="ECO:0000256" key="1">
    <source>
        <dbReference type="SAM" id="MobiDB-lite"/>
    </source>
</evidence>
<evidence type="ECO:0000313" key="3">
    <source>
        <dbReference type="EMBL" id="KAK9694434.1"/>
    </source>
</evidence>
<evidence type="ECO:0000259" key="2">
    <source>
        <dbReference type="Pfam" id="PF16012"/>
    </source>
</evidence>
<dbReference type="InterPro" id="IPR031961">
    <property type="entry name" value="DUF4780"/>
</dbReference>
<sequence length="127" mass="14370">MRKRKGKETTPIPGLSKTRTEESGKTPPPAPQKAALQWPSETTFSTDQQTIVEEVIVKAMFYGWEHEIQSAGIHFRPGLILVECKSPHTAEWHRVKVPELRNWQGVQLTTRKGDDIPKSLTAVQFLP</sequence>
<dbReference type="Proteomes" id="UP001458880">
    <property type="component" value="Unassembled WGS sequence"/>
</dbReference>
<keyword evidence="4" id="KW-1185">Reference proteome</keyword>
<proteinExistence type="predicted"/>
<protein>
    <recommendedName>
        <fullName evidence="2">DUF4780 domain-containing protein</fullName>
    </recommendedName>
</protein>
<name>A0AAW1IWH3_POPJA</name>
<dbReference type="AlphaFoldDB" id="A0AAW1IWH3"/>
<feature type="region of interest" description="Disordered" evidence="1">
    <location>
        <begin position="1"/>
        <end position="43"/>
    </location>
</feature>
<organism evidence="3 4">
    <name type="scientific">Popillia japonica</name>
    <name type="common">Japanese beetle</name>
    <dbReference type="NCBI Taxonomy" id="7064"/>
    <lineage>
        <taxon>Eukaryota</taxon>
        <taxon>Metazoa</taxon>
        <taxon>Ecdysozoa</taxon>
        <taxon>Arthropoda</taxon>
        <taxon>Hexapoda</taxon>
        <taxon>Insecta</taxon>
        <taxon>Pterygota</taxon>
        <taxon>Neoptera</taxon>
        <taxon>Endopterygota</taxon>
        <taxon>Coleoptera</taxon>
        <taxon>Polyphaga</taxon>
        <taxon>Scarabaeiformia</taxon>
        <taxon>Scarabaeidae</taxon>
        <taxon>Rutelinae</taxon>
        <taxon>Popillia</taxon>
    </lineage>
</organism>
<accession>A0AAW1IWH3</accession>
<dbReference type="EMBL" id="JASPKY010000513">
    <property type="protein sequence ID" value="KAK9694434.1"/>
    <property type="molecule type" value="Genomic_DNA"/>
</dbReference>
<reference evidence="3 4" key="1">
    <citation type="journal article" date="2024" name="BMC Genomics">
        <title>De novo assembly and annotation of Popillia japonica's genome with initial clues to its potential as an invasive pest.</title>
        <authorList>
            <person name="Cucini C."/>
            <person name="Boschi S."/>
            <person name="Funari R."/>
            <person name="Cardaioli E."/>
            <person name="Iannotti N."/>
            <person name="Marturano G."/>
            <person name="Paoli F."/>
            <person name="Bruttini M."/>
            <person name="Carapelli A."/>
            <person name="Frati F."/>
            <person name="Nardi F."/>
        </authorList>
    </citation>
    <scope>NUCLEOTIDE SEQUENCE [LARGE SCALE GENOMIC DNA]</scope>
    <source>
        <strain evidence="3">DMR45628</strain>
    </source>
</reference>
<feature type="domain" description="DUF4780" evidence="2">
    <location>
        <begin position="42"/>
        <end position="127"/>
    </location>
</feature>
<comment type="caution">
    <text evidence="3">The sequence shown here is derived from an EMBL/GenBank/DDBJ whole genome shotgun (WGS) entry which is preliminary data.</text>
</comment>
<gene>
    <name evidence="3" type="ORF">QE152_g33548</name>
</gene>
<dbReference type="Pfam" id="PF16012">
    <property type="entry name" value="DUF4780"/>
    <property type="match status" value="1"/>
</dbReference>